<dbReference type="InterPro" id="IPR001509">
    <property type="entry name" value="Epimerase_deHydtase"/>
</dbReference>
<dbReference type="KEGG" id="pej:FYC62_06320"/>
<dbReference type="Pfam" id="PF01370">
    <property type="entry name" value="Epimerase"/>
    <property type="match status" value="1"/>
</dbReference>
<name>A0A5C0VHL6_9SPHI</name>
<protein>
    <submittedName>
        <fullName evidence="3">NAD-dependent epimerase/dehydratase family protein</fullName>
    </submittedName>
</protein>
<dbReference type="Proteomes" id="UP000323653">
    <property type="component" value="Chromosome"/>
</dbReference>
<dbReference type="InterPro" id="IPR036291">
    <property type="entry name" value="NAD(P)-bd_dom_sf"/>
</dbReference>
<dbReference type="AlphaFoldDB" id="A0A5C0VHL6"/>
<accession>A0A5C0VHL6</accession>
<dbReference type="PANTHER" id="PTHR43000">
    <property type="entry name" value="DTDP-D-GLUCOSE 4,6-DEHYDRATASE-RELATED"/>
    <property type="match status" value="1"/>
</dbReference>
<dbReference type="SUPFAM" id="SSF51735">
    <property type="entry name" value="NAD(P)-binding Rossmann-fold domains"/>
    <property type="match status" value="1"/>
</dbReference>
<evidence type="ECO:0000313" key="4">
    <source>
        <dbReference type="Proteomes" id="UP000323653"/>
    </source>
</evidence>
<evidence type="ECO:0000259" key="2">
    <source>
        <dbReference type="Pfam" id="PF01370"/>
    </source>
</evidence>
<evidence type="ECO:0000256" key="1">
    <source>
        <dbReference type="ARBA" id="ARBA00007637"/>
    </source>
</evidence>
<reference evidence="3 4" key="1">
    <citation type="submission" date="2019-08" db="EMBL/GenBank/DDBJ databases">
        <title>Pedobacter sp. nov., isolated from Han river, South Korea.</title>
        <authorList>
            <person name="Lee D.-H."/>
            <person name="Kim Y.-S."/>
            <person name="Hwang E.-M."/>
            <person name="Le Tran T.C."/>
            <person name="Cha C.-J."/>
        </authorList>
    </citation>
    <scope>NUCLEOTIDE SEQUENCE [LARGE SCALE GENOMIC DNA]</scope>
    <source>
        <strain evidence="3 4">CJ43</strain>
    </source>
</reference>
<sequence>MAKTLLDKGEYVTIFDNLSRPGVERNLRWLKEQYPEKLNIEIADIRNKYAVHQAVAQADFVFHFAAQVAVTTSCEYPETDFDINAKGTLNILEAIKNSQHQPPILFTSTNKVYGALDDIDLVLENNRYQPADDHILEHGVAESRKLDFHSPYGCSKGIADSYIQDYIRTFGIKGTIFRMSCIYGPHQFGTEDQGWVAHFLLKAMRNEPLTIYGDGKQVRDILFVEDLIEAMLIAKNQIDKVNGMAFNMGGGASNSISLLELVAKINDLQDTKIPLKFSEWRPGDQKYYVSDTRLFKNLSSWEAQTSAHEGIKKLYYWLLNVQDKATLQQKAKKVIV</sequence>
<gene>
    <name evidence="3" type="ORF">FYC62_06320</name>
</gene>
<feature type="domain" description="NAD-dependent epimerase/dehydratase" evidence="2">
    <location>
        <begin position="2"/>
        <end position="249"/>
    </location>
</feature>
<evidence type="ECO:0000313" key="3">
    <source>
        <dbReference type="EMBL" id="QEK51323.1"/>
    </source>
</evidence>
<comment type="similarity">
    <text evidence="1">Belongs to the NAD(P)-dependent epimerase/dehydratase family.</text>
</comment>
<dbReference type="EMBL" id="CP043329">
    <property type="protein sequence ID" value="QEK51323.1"/>
    <property type="molecule type" value="Genomic_DNA"/>
</dbReference>
<proteinExistence type="inferred from homology"/>
<keyword evidence="4" id="KW-1185">Reference proteome</keyword>
<organism evidence="3 4">
    <name type="scientific">Pedobacter aquae</name>
    <dbReference type="NCBI Taxonomy" id="2605747"/>
    <lineage>
        <taxon>Bacteria</taxon>
        <taxon>Pseudomonadati</taxon>
        <taxon>Bacteroidota</taxon>
        <taxon>Sphingobacteriia</taxon>
        <taxon>Sphingobacteriales</taxon>
        <taxon>Sphingobacteriaceae</taxon>
        <taxon>Pedobacter</taxon>
    </lineage>
</organism>
<dbReference type="Gene3D" id="3.40.50.720">
    <property type="entry name" value="NAD(P)-binding Rossmann-like Domain"/>
    <property type="match status" value="1"/>
</dbReference>